<accession>A0ABD5YPV8</accession>
<proteinExistence type="predicted"/>
<name>A0ABD5YPV8_9EURY</name>
<organism evidence="1 2">
    <name type="scientific">Halocatena marina</name>
    <dbReference type="NCBI Taxonomy" id="2934937"/>
    <lineage>
        <taxon>Archaea</taxon>
        <taxon>Methanobacteriati</taxon>
        <taxon>Methanobacteriota</taxon>
        <taxon>Stenosarchaea group</taxon>
        <taxon>Halobacteria</taxon>
        <taxon>Halobacteriales</taxon>
        <taxon>Natronomonadaceae</taxon>
        <taxon>Halocatena</taxon>
    </lineage>
</organism>
<dbReference type="EMBL" id="JBHTAX010000001">
    <property type="protein sequence ID" value="MFC7190024.1"/>
    <property type="molecule type" value="Genomic_DNA"/>
</dbReference>
<sequence>MSFVQRLLERFGLADSDDASDPYRCIRCGSTFERQHHDCPECGVPYVVSEDADE</sequence>
<reference evidence="1 2" key="1">
    <citation type="journal article" date="2019" name="Int. J. Syst. Evol. Microbiol.">
        <title>The Global Catalogue of Microorganisms (GCM) 10K type strain sequencing project: providing services to taxonomists for standard genome sequencing and annotation.</title>
        <authorList>
            <consortium name="The Broad Institute Genomics Platform"/>
            <consortium name="The Broad Institute Genome Sequencing Center for Infectious Disease"/>
            <person name="Wu L."/>
            <person name="Ma J."/>
        </authorList>
    </citation>
    <scope>NUCLEOTIDE SEQUENCE [LARGE SCALE GENOMIC DNA]</scope>
    <source>
        <strain evidence="1 2">RDMS1</strain>
    </source>
</reference>
<dbReference type="GeneID" id="76199595"/>
<dbReference type="RefSeq" id="WP_248906462.1">
    <property type="nucleotide sequence ID" value="NZ_CP109979.1"/>
</dbReference>
<gene>
    <name evidence="1" type="ORF">ACFQL7_09255</name>
</gene>
<dbReference type="Proteomes" id="UP001596417">
    <property type="component" value="Unassembled WGS sequence"/>
</dbReference>
<evidence type="ECO:0000313" key="1">
    <source>
        <dbReference type="EMBL" id="MFC7190024.1"/>
    </source>
</evidence>
<evidence type="ECO:0000313" key="2">
    <source>
        <dbReference type="Proteomes" id="UP001596417"/>
    </source>
</evidence>
<keyword evidence="2" id="KW-1185">Reference proteome</keyword>
<dbReference type="AlphaFoldDB" id="A0ABD5YPV8"/>
<evidence type="ECO:0008006" key="3">
    <source>
        <dbReference type="Google" id="ProtNLM"/>
    </source>
</evidence>
<protein>
    <recommendedName>
        <fullName evidence="3">Small CPxCG-related zinc finger protein</fullName>
    </recommendedName>
</protein>
<comment type="caution">
    <text evidence="1">The sequence shown here is derived from an EMBL/GenBank/DDBJ whole genome shotgun (WGS) entry which is preliminary data.</text>
</comment>